<dbReference type="PROSITE" id="PS50181">
    <property type="entry name" value="FBOX"/>
    <property type="match status" value="1"/>
</dbReference>
<dbReference type="SUPFAM" id="SSF117281">
    <property type="entry name" value="Kelch motif"/>
    <property type="match status" value="1"/>
</dbReference>
<dbReference type="Gene3D" id="1.20.1280.50">
    <property type="match status" value="1"/>
</dbReference>
<evidence type="ECO:0000259" key="1">
    <source>
        <dbReference type="PROSITE" id="PS50181"/>
    </source>
</evidence>
<dbReference type="Proteomes" id="UP001652625">
    <property type="component" value="Chromosome 06"/>
</dbReference>
<dbReference type="RefSeq" id="XP_065656176.1">
    <property type="nucleotide sequence ID" value="XM_065800104.1"/>
</dbReference>
<accession>A0ABM4C3P7</accession>
<dbReference type="GeneID" id="100202784"/>
<dbReference type="SMART" id="SM00256">
    <property type="entry name" value="FBOX"/>
    <property type="match status" value="1"/>
</dbReference>
<organism evidence="2 3">
    <name type="scientific">Hydra vulgaris</name>
    <name type="common">Hydra</name>
    <name type="synonym">Hydra attenuata</name>
    <dbReference type="NCBI Taxonomy" id="6087"/>
    <lineage>
        <taxon>Eukaryota</taxon>
        <taxon>Metazoa</taxon>
        <taxon>Cnidaria</taxon>
        <taxon>Hydrozoa</taxon>
        <taxon>Hydroidolina</taxon>
        <taxon>Anthoathecata</taxon>
        <taxon>Aplanulata</taxon>
        <taxon>Hydridae</taxon>
        <taxon>Hydra</taxon>
    </lineage>
</organism>
<dbReference type="InterPro" id="IPR001810">
    <property type="entry name" value="F-box_dom"/>
</dbReference>
<dbReference type="InterPro" id="IPR036047">
    <property type="entry name" value="F-box-like_dom_sf"/>
</dbReference>
<sequence>MENIEIEDISEDEHFSYFSELPDEIIIKIFSYLSPYTDIKHSKLVNRKWNRIISTNESHNKKMFYESLYNGNIKWQIHKQSSCNIIDTLVPGTWSGKTRRSKVQLPNINIPFPRFSHSAVVLGRYLYLFCGSTSESNFSSSTYNDLHRLDLSMRTWQKVKTEGLMPAPRECCSMVAYKQKSSKHLYRTLPYLGKLIIFGGWCQPPRNRVIIGPRFFDDTQIFHVHESRWQRLNLKCSPTSRAGHSASVIQDKMVLFGGSQRINRLNDVWVFCLVTLTWSCPPIQSKKPAERFGHSQFTLNDTTILIIGGCGGDANTLFGDVWLLNVTTWCWSQVKVNNAFSEAPDLWCHASVMINGDIITFSEEKECPYCKLPIQTYNVPRDPPLDSDVNCSCGRIRNGNLPSISRRHLQVYILNCKDVLNKSVCTWADYKYLSPSPLSRKLFTACTGINEVLLFGGLINDCVDSNKLDNCVMILSANM</sequence>
<dbReference type="Gene3D" id="2.120.10.80">
    <property type="entry name" value="Kelch-type beta propeller"/>
    <property type="match status" value="2"/>
</dbReference>
<dbReference type="Pfam" id="PF13415">
    <property type="entry name" value="Beta-prop_FBX42"/>
    <property type="match status" value="1"/>
</dbReference>
<dbReference type="RefSeq" id="XP_065656175.1">
    <property type="nucleotide sequence ID" value="XM_065800103.1"/>
</dbReference>
<name>A0ABM4C3P7_HYDVU</name>
<dbReference type="PANTHER" id="PTHR46432:SF1">
    <property type="entry name" value="F-BOX ONLY PROTEIN 42"/>
    <property type="match status" value="1"/>
</dbReference>
<dbReference type="PANTHER" id="PTHR46432">
    <property type="entry name" value="F-BOX ONLY PROTEIN 42"/>
    <property type="match status" value="1"/>
</dbReference>
<dbReference type="Pfam" id="PF12937">
    <property type="entry name" value="F-box-like"/>
    <property type="match status" value="1"/>
</dbReference>
<evidence type="ECO:0000313" key="2">
    <source>
        <dbReference type="Proteomes" id="UP001652625"/>
    </source>
</evidence>
<dbReference type="InterPro" id="IPR015915">
    <property type="entry name" value="Kelch-typ_b-propeller"/>
</dbReference>
<protein>
    <submittedName>
        <fullName evidence="3 4">F-box only protein 42</fullName>
    </submittedName>
</protein>
<gene>
    <name evidence="3 4" type="primary">LOC100202784</name>
</gene>
<feature type="domain" description="F-box" evidence="1">
    <location>
        <begin position="15"/>
        <end position="68"/>
    </location>
</feature>
<reference evidence="3 4" key="1">
    <citation type="submission" date="2025-05" db="UniProtKB">
        <authorList>
            <consortium name="RefSeq"/>
        </authorList>
    </citation>
    <scope>IDENTIFICATION</scope>
</reference>
<evidence type="ECO:0000313" key="3">
    <source>
        <dbReference type="RefSeq" id="XP_065656175.1"/>
    </source>
</evidence>
<keyword evidence="2" id="KW-1185">Reference proteome</keyword>
<proteinExistence type="predicted"/>
<dbReference type="InterPro" id="IPR052821">
    <property type="entry name" value="F-box_only_SRC"/>
</dbReference>
<dbReference type="SUPFAM" id="SSF81383">
    <property type="entry name" value="F-box domain"/>
    <property type="match status" value="1"/>
</dbReference>
<evidence type="ECO:0000313" key="4">
    <source>
        <dbReference type="RefSeq" id="XP_065656176.1"/>
    </source>
</evidence>